<name>A0AAW0GB49_9APHY</name>
<protein>
    <submittedName>
        <fullName evidence="2">Uncharacterized protein</fullName>
    </submittedName>
</protein>
<gene>
    <name evidence="2" type="ORF">QCA50_007548</name>
</gene>
<feature type="transmembrane region" description="Helical" evidence="1">
    <location>
        <begin position="115"/>
        <end position="135"/>
    </location>
</feature>
<keyword evidence="1" id="KW-0472">Membrane</keyword>
<comment type="caution">
    <text evidence="2">The sequence shown here is derived from an EMBL/GenBank/DDBJ whole genome shotgun (WGS) entry which is preliminary data.</text>
</comment>
<dbReference type="Proteomes" id="UP001385951">
    <property type="component" value="Unassembled WGS sequence"/>
</dbReference>
<accession>A0AAW0GB49</accession>
<keyword evidence="1" id="KW-0812">Transmembrane</keyword>
<feature type="transmembrane region" description="Helical" evidence="1">
    <location>
        <begin position="215"/>
        <end position="233"/>
    </location>
</feature>
<feature type="transmembrane region" description="Helical" evidence="1">
    <location>
        <begin position="20"/>
        <end position="40"/>
    </location>
</feature>
<feature type="transmembrane region" description="Helical" evidence="1">
    <location>
        <begin position="185"/>
        <end position="203"/>
    </location>
</feature>
<keyword evidence="1" id="KW-1133">Transmembrane helix</keyword>
<dbReference type="AlphaFoldDB" id="A0AAW0GB49"/>
<evidence type="ECO:0000313" key="2">
    <source>
        <dbReference type="EMBL" id="KAK7688859.1"/>
    </source>
</evidence>
<organism evidence="2 3">
    <name type="scientific">Cerrena zonata</name>
    <dbReference type="NCBI Taxonomy" id="2478898"/>
    <lineage>
        <taxon>Eukaryota</taxon>
        <taxon>Fungi</taxon>
        <taxon>Dikarya</taxon>
        <taxon>Basidiomycota</taxon>
        <taxon>Agaricomycotina</taxon>
        <taxon>Agaricomycetes</taxon>
        <taxon>Polyporales</taxon>
        <taxon>Cerrenaceae</taxon>
        <taxon>Cerrena</taxon>
    </lineage>
</organism>
<keyword evidence="3" id="KW-1185">Reference proteome</keyword>
<reference evidence="2 3" key="1">
    <citation type="submission" date="2022-09" db="EMBL/GenBank/DDBJ databases">
        <authorList>
            <person name="Palmer J.M."/>
        </authorList>
    </citation>
    <scope>NUCLEOTIDE SEQUENCE [LARGE SCALE GENOMIC DNA]</scope>
    <source>
        <strain evidence="2 3">DSM 7382</strain>
    </source>
</reference>
<evidence type="ECO:0000313" key="3">
    <source>
        <dbReference type="Proteomes" id="UP001385951"/>
    </source>
</evidence>
<sequence>MPQSTWRTDITGIKDRASPLGIALTKYIGAYGPCLLLLSCLEPIVRSRTIRYCRWIMECVSSISVVSTLLTNFSNCKFGTYVLRESVLHLITVSNSADIRYGVQSFNISTIREWFLYHIALSGFVFSFLIVTIIVSRLFEMRVDKSSDEQDKYPLTSYALDRCSLQFGEVPVSNTHRTLSFLSGMLRLPSLLWTLATFCVYLFDSKLNDSLGVLVLRVACSVAGALVSPVILVKGLRKLGDADFEAEGVEIAEREMKKGVEGPKGF</sequence>
<evidence type="ECO:0000256" key="1">
    <source>
        <dbReference type="SAM" id="Phobius"/>
    </source>
</evidence>
<dbReference type="EMBL" id="JASBNA010000009">
    <property type="protein sequence ID" value="KAK7688859.1"/>
    <property type="molecule type" value="Genomic_DNA"/>
</dbReference>
<proteinExistence type="predicted"/>